<dbReference type="GO" id="GO:0015842">
    <property type="term" value="P:aminergic neurotransmitter loading into synaptic vesicle"/>
    <property type="evidence" value="ECO:0007669"/>
    <property type="project" value="TreeGrafter"/>
</dbReference>
<feature type="transmembrane region" description="Helical" evidence="6">
    <location>
        <begin position="22"/>
        <end position="42"/>
    </location>
</feature>
<dbReference type="InterPro" id="IPR011701">
    <property type="entry name" value="MFS"/>
</dbReference>
<evidence type="ECO:0000256" key="1">
    <source>
        <dbReference type="ARBA" id="ARBA00004141"/>
    </source>
</evidence>
<reference evidence="8 9" key="1">
    <citation type="journal article" date="2011" name="Genome Biol. Evol.">
        <title>Integration of the genetic map and genome assembly of fugu facilitates insights into distinct features of genome evolution in teleosts and mammals.</title>
        <authorList>
            <person name="Kai W."/>
            <person name="Kikuchi K."/>
            <person name="Tohari S."/>
            <person name="Chew A.K."/>
            <person name="Tay A."/>
            <person name="Fujiwara A."/>
            <person name="Hosoya S."/>
            <person name="Suetake H."/>
            <person name="Naruse K."/>
            <person name="Brenner S."/>
            <person name="Suzuki Y."/>
            <person name="Venkatesh B."/>
        </authorList>
    </citation>
    <scope>NUCLEOTIDE SEQUENCE [LARGE SCALE GENOMIC DNA]</scope>
</reference>
<feature type="domain" description="Major facilitator superfamily (MFS) profile" evidence="7">
    <location>
        <begin position="187"/>
        <end position="452"/>
    </location>
</feature>
<dbReference type="GO" id="GO:0043195">
    <property type="term" value="C:terminal bouton"/>
    <property type="evidence" value="ECO:0007669"/>
    <property type="project" value="TreeGrafter"/>
</dbReference>
<keyword evidence="9" id="KW-1185">Reference proteome</keyword>
<dbReference type="InterPro" id="IPR036259">
    <property type="entry name" value="MFS_trans_sf"/>
</dbReference>
<dbReference type="Pfam" id="PF07690">
    <property type="entry name" value="MFS_1"/>
    <property type="match status" value="1"/>
</dbReference>
<dbReference type="Ensembl" id="ENSTRUT00000077996.1">
    <property type="protein sequence ID" value="ENSTRUP00000088312.1"/>
    <property type="gene ID" value="ENSTRUG00000012619.3"/>
</dbReference>
<dbReference type="Proteomes" id="UP000005226">
    <property type="component" value="Chromosome 21"/>
</dbReference>
<name>A0A674PRA6_TAKRU</name>
<evidence type="ECO:0000256" key="3">
    <source>
        <dbReference type="ARBA" id="ARBA00022692"/>
    </source>
</evidence>
<dbReference type="CDD" id="cd17384">
    <property type="entry name" value="MFS_SLC18A1_2_VAT1_2"/>
    <property type="match status" value="1"/>
</dbReference>
<organism evidence="8 9">
    <name type="scientific">Takifugu rubripes</name>
    <name type="common">Japanese pufferfish</name>
    <name type="synonym">Fugu rubripes</name>
    <dbReference type="NCBI Taxonomy" id="31033"/>
    <lineage>
        <taxon>Eukaryota</taxon>
        <taxon>Metazoa</taxon>
        <taxon>Chordata</taxon>
        <taxon>Craniata</taxon>
        <taxon>Vertebrata</taxon>
        <taxon>Euteleostomi</taxon>
        <taxon>Actinopterygii</taxon>
        <taxon>Neopterygii</taxon>
        <taxon>Teleostei</taxon>
        <taxon>Neoteleostei</taxon>
        <taxon>Acanthomorphata</taxon>
        <taxon>Eupercaria</taxon>
        <taxon>Tetraodontiformes</taxon>
        <taxon>Tetradontoidea</taxon>
        <taxon>Tetraodontidae</taxon>
        <taxon>Takifugu</taxon>
    </lineage>
</organism>
<sequence length="452" mass="49099">CAFVFRGSEMAWFHKSRGSPRLVLVVVCVALLLDNMLLTVVGEHTQTHTHKLQVLPRGFSLEEFLCRYLFLEEENVRVGFLFASKALVQLLVNPFVGPLTNRYQHQKLTLFAFSGTYVLLFFARSLQGIGSSFSSVAGLGMLASVYTDDEERGVAMGIALGGLAMGVLIGAPFGSVMYEFVGKSTPFLILAFLAVFDGALQMCILQPSKISPGSVEGTPLLTLLKDPYILISAGCLCFANMGVAILEPTLPIWMMQTMCSSKWQLGMAFLPASVSYLIGTNLFGLLANKMGRWLCSMLGMFIVGISLLCVPFATSIYGLIGPNGGLGFAIGMVDSSMMAIMGYLVDIRHASVYGSIYAIADVALCMGFAIGPSTGGALVQVVGFPSLMVFIGVINILYAPLCVLLRSPAVREEKMAIISQECVMHQKKNYNTQKENREFPLSDYSEEDETEE</sequence>
<feature type="transmembrane region" description="Helical" evidence="6">
    <location>
        <begin position="298"/>
        <end position="320"/>
    </location>
</feature>
<proteinExistence type="predicted"/>
<feature type="transmembrane region" description="Helical" evidence="6">
    <location>
        <begin position="154"/>
        <end position="175"/>
    </location>
</feature>
<dbReference type="SUPFAM" id="SSF103473">
    <property type="entry name" value="MFS general substrate transporter"/>
    <property type="match status" value="1"/>
</dbReference>
<evidence type="ECO:0000256" key="5">
    <source>
        <dbReference type="ARBA" id="ARBA00023136"/>
    </source>
</evidence>
<keyword evidence="3 6" id="KW-0812">Transmembrane</keyword>
<evidence type="ECO:0000256" key="4">
    <source>
        <dbReference type="ARBA" id="ARBA00022989"/>
    </source>
</evidence>
<dbReference type="Gene3D" id="1.20.1250.20">
    <property type="entry name" value="MFS general substrate transporter like domains"/>
    <property type="match status" value="2"/>
</dbReference>
<feature type="transmembrane region" description="Helical" evidence="6">
    <location>
        <begin position="228"/>
        <end position="246"/>
    </location>
</feature>
<evidence type="ECO:0000313" key="9">
    <source>
        <dbReference type="Proteomes" id="UP000005226"/>
    </source>
</evidence>
<evidence type="ECO:0000256" key="2">
    <source>
        <dbReference type="ARBA" id="ARBA00022448"/>
    </source>
</evidence>
<dbReference type="FunFam" id="1.20.1250.20:FF:000145">
    <property type="entry name" value="Chromaffin granule amine transporter"/>
    <property type="match status" value="1"/>
</dbReference>
<feature type="transmembrane region" description="Helical" evidence="6">
    <location>
        <begin position="352"/>
        <end position="370"/>
    </location>
</feature>
<protein>
    <submittedName>
        <fullName evidence="8">Solute carrier family 18 member A1</fullName>
    </submittedName>
</protein>
<dbReference type="PANTHER" id="PTHR23506">
    <property type="entry name" value="GH10249P"/>
    <property type="match status" value="1"/>
</dbReference>
<reference evidence="8" key="3">
    <citation type="submission" date="2025-09" db="UniProtKB">
        <authorList>
            <consortium name="Ensembl"/>
        </authorList>
    </citation>
    <scope>IDENTIFICATION</scope>
</reference>
<keyword evidence="5 6" id="KW-0472">Membrane</keyword>
<feature type="transmembrane region" description="Helical" evidence="6">
    <location>
        <begin position="108"/>
        <end position="123"/>
    </location>
</feature>
<gene>
    <name evidence="8" type="primary">slc18a1</name>
</gene>
<comment type="subcellular location">
    <subcellularLocation>
        <location evidence="1">Membrane</location>
        <topology evidence="1">Multi-pass membrane protein</topology>
    </subcellularLocation>
</comment>
<feature type="transmembrane region" description="Helical" evidence="6">
    <location>
        <begin position="382"/>
        <end position="405"/>
    </location>
</feature>
<dbReference type="GO" id="GO:0030672">
    <property type="term" value="C:synaptic vesicle membrane"/>
    <property type="evidence" value="ECO:0007669"/>
    <property type="project" value="TreeGrafter"/>
</dbReference>
<dbReference type="GO" id="GO:0005335">
    <property type="term" value="F:serotonin:sodium:chloride symporter activity"/>
    <property type="evidence" value="ECO:0007669"/>
    <property type="project" value="TreeGrafter"/>
</dbReference>
<feature type="transmembrane region" description="Helical" evidence="6">
    <location>
        <begin position="266"/>
        <end position="286"/>
    </location>
</feature>
<evidence type="ECO:0000313" key="8">
    <source>
        <dbReference type="Ensembl" id="ENSTRUP00000088312.1"/>
    </source>
</evidence>
<keyword evidence="2" id="KW-0813">Transport</keyword>
<dbReference type="PROSITE" id="PS50850">
    <property type="entry name" value="MFS"/>
    <property type="match status" value="1"/>
</dbReference>
<dbReference type="PANTHER" id="PTHR23506:SF31">
    <property type="entry name" value="CHROMAFFIN GRANULE AMINE TRANSPORTER"/>
    <property type="match status" value="1"/>
</dbReference>
<evidence type="ECO:0000259" key="7">
    <source>
        <dbReference type="PROSITE" id="PS50850"/>
    </source>
</evidence>
<keyword evidence="4 6" id="KW-1133">Transmembrane helix</keyword>
<reference evidence="8" key="2">
    <citation type="submission" date="2025-08" db="UniProtKB">
        <authorList>
            <consortium name="Ensembl"/>
        </authorList>
    </citation>
    <scope>IDENTIFICATION</scope>
</reference>
<evidence type="ECO:0000256" key="6">
    <source>
        <dbReference type="SAM" id="Phobius"/>
    </source>
</evidence>
<dbReference type="GeneTree" id="ENSGT00940000159352"/>
<feature type="transmembrane region" description="Helical" evidence="6">
    <location>
        <begin position="326"/>
        <end position="345"/>
    </location>
</feature>
<dbReference type="InterPro" id="IPR020846">
    <property type="entry name" value="MFS_dom"/>
</dbReference>
<dbReference type="AlphaFoldDB" id="A0A674PRA6"/>
<accession>A0A674PRA6</accession>
<dbReference type="InterPro" id="IPR050930">
    <property type="entry name" value="MFS_Vesicular_Transporter"/>
</dbReference>